<sequence length="380" mass="42861">MGDPMRLVYLLKQYPYHVSTLLQGNDGLNRQFWLAGYLYIKSLVRKGTFRTALEWARFLYSMDPDDPYAMRHLIHGLAVRAHESRWLVDFLDHVDERSDMQDVVYLRQTLVPALLQMGDVEGARNHLKQGVEQLPWLYCSLFQELNLDAPPSIWGISPDSDTKTLWTKLYILQTKDLWKNAQATCLLQEVTKDMGRVDLSAPPNQDPPVDRAVTRLCMLEGQGPLLALAPKALAESQPNYEFDPLPPPEAENIFTSRGTQLPWRDRRQQEEEQDAELLAQMNNLMARQAEFGAAPDDDDDDDDDEIMALRLADDEELQRDLEAHRRRADQPGMLAALMQVLGLGRDGDAASSATGTEEDETGSPPGAWPADEDGAGERSS</sequence>
<evidence type="ECO:0000313" key="2">
    <source>
        <dbReference type="EMBL" id="PFH57526.1"/>
    </source>
</evidence>
<organism evidence="2 3">
    <name type="scientific">Ophiocordyceps unilateralis</name>
    <name type="common">Zombie-ant fungus</name>
    <name type="synonym">Torrubia unilateralis</name>
    <dbReference type="NCBI Taxonomy" id="268505"/>
    <lineage>
        <taxon>Eukaryota</taxon>
        <taxon>Fungi</taxon>
        <taxon>Dikarya</taxon>
        <taxon>Ascomycota</taxon>
        <taxon>Pezizomycotina</taxon>
        <taxon>Sordariomycetes</taxon>
        <taxon>Hypocreomycetidae</taxon>
        <taxon>Hypocreales</taxon>
        <taxon>Ophiocordycipitaceae</taxon>
        <taxon>Ophiocordyceps</taxon>
    </lineage>
</organism>
<name>A0A2A9P9M1_OPHUN</name>
<dbReference type="GO" id="GO:1990112">
    <property type="term" value="C:RQC complex"/>
    <property type="evidence" value="ECO:0007669"/>
    <property type="project" value="TreeGrafter"/>
</dbReference>
<dbReference type="GO" id="GO:0072344">
    <property type="term" value="P:rescue of stalled ribosome"/>
    <property type="evidence" value="ECO:0007669"/>
    <property type="project" value="TreeGrafter"/>
</dbReference>
<protein>
    <submittedName>
        <fullName evidence="2">Uncharacterized protein</fullName>
    </submittedName>
</protein>
<feature type="region of interest" description="Disordered" evidence="1">
    <location>
        <begin position="345"/>
        <end position="380"/>
    </location>
</feature>
<dbReference type="InterPro" id="IPR006994">
    <property type="entry name" value="TCF25/Rqc1"/>
</dbReference>
<evidence type="ECO:0000313" key="3">
    <source>
        <dbReference type="Proteomes" id="UP000037136"/>
    </source>
</evidence>
<accession>A0A2A9P9M1</accession>
<dbReference type="OrthoDB" id="205993at2759"/>
<reference evidence="2 3" key="1">
    <citation type="journal article" date="2015" name="BMC Genomics">
        <title>Gene expression during zombie ant biting behavior reflects the complexity underlying fungal parasitic behavioral manipulation.</title>
        <authorList>
            <person name="de Bekker C."/>
            <person name="Ohm R.A."/>
            <person name="Loreto R.G."/>
            <person name="Sebastian A."/>
            <person name="Albert I."/>
            <person name="Merrow M."/>
            <person name="Brachmann A."/>
            <person name="Hughes D.P."/>
        </authorList>
    </citation>
    <scope>NUCLEOTIDE SEQUENCE [LARGE SCALE GENOMIC DNA]</scope>
    <source>
        <strain evidence="2 3">SC16a</strain>
    </source>
</reference>
<dbReference type="AlphaFoldDB" id="A0A2A9P9M1"/>
<reference evidence="2 3" key="2">
    <citation type="journal article" date="2017" name="Sci. Rep.">
        <title>Ant-infecting Ophiocordyceps genomes reveal a high diversity of potential behavioral manipulation genes and a possible major role for enterotoxins.</title>
        <authorList>
            <person name="de Bekker C."/>
            <person name="Ohm R.A."/>
            <person name="Evans H.C."/>
            <person name="Brachmann A."/>
            <person name="Hughes D.P."/>
        </authorList>
    </citation>
    <scope>NUCLEOTIDE SEQUENCE [LARGE SCALE GENOMIC DNA]</scope>
    <source>
        <strain evidence="2 3">SC16a</strain>
    </source>
</reference>
<dbReference type="Pfam" id="PF04910">
    <property type="entry name" value="Tcf25"/>
    <property type="match status" value="1"/>
</dbReference>
<evidence type="ECO:0000256" key="1">
    <source>
        <dbReference type="SAM" id="MobiDB-lite"/>
    </source>
</evidence>
<gene>
    <name evidence="2" type="ORF">XA68_14894</name>
</gene>
<comment type="caution">
    <text evidence="2">The sequence shown here is derived from an EMBL/GenBank/DDBJ whole genome shotgun (WGS) entry which is preliminary data.</text>
</comment>
<dbReference type="Proteomes" id="UP000037136">
    <property type="component" value="Unassembled WGS sequence"/>
</dbReference>
<dbReference type="GO" id="GO:1990116">
    <property type="term" value="P:ribosome-associated ubiquitin-dependent protein catabolic process"/>
    <property type="evidence" value="ECO:0007669"/>
    <property type="project" value="TreeGrafter"/>
</dbReference>
<dbReference type="PANTHER" id="PTHR22684">
    <property type="entry name" value="NULP1-RELATED"/>
    <property type="match status" value="1"/>
</dbReference>
<proteinExistence type="predicted"/>
<dbReference type="PANTHER" id="PTHR22684:SF0">
    <property type="entry name" value="RIBOSOME QUALITY CONTROL COMPLEX SUBUNIT TCF25"/>
    <property type="match status" value="1"/>
</dbReference>
<keyword evidence="3" id="KW-1185">Reference proteome</keyword>
<dbReference type="EMBL" id="LAZP02000397">
    <property type="protein sequence ID" value="PFH57526.1"/>
    <property type="molecule type" value="Genomic_DNA"/>
</dbReference>
<dbReference type="STRING" id="268505.A0A2A9P9M1"/>